<feature type="region of interest" description="Disordered" evidence="1">
    <location>
        <begin position="26"/>
        <end position="45"/>
    </location>
</feature>
<organism evidence="4 5">
    <name type="scientific">Enhygromyxa salina</name>
    <dbReference type="NCBI Taxonomy" id="215803"/>
    <lineage>
        <taxon>Bacteria</taxon>
        <taxon>Pseudomonadati</taxon>
        <taxon>Myxococcota</taxon>
        <taxon>Polyangia</taxon>
        <taxon>Nannocystales</taxon>
        <taxon>Nannocystaceae</taxon>
        <taxon>Enhygromyxa</taxon>
    </lineage>
</organism>
<dbReference type="PANTHER" id="PTHR23150">
    <property type="entry name" value="SULFATASE MODIFYING FACTOR 1, 2"/>
    <property type="match status" value="1"/>
</dbReference>
<dbReference type="InterPro" id="IPR042095">
    <property type="entry name" value="SUMF_sf"/>
</dbReference>
<dbReference type="InterPro" id="IPR005532">
    <property type="entry name" value="SUMF_dom"/>
</dbReference>
<feature type="signal peptide" evidence="2">
    <location>
        <begin position="1"/>
        <end position="20"/>
    </location>
</feature>
<dbReference type="OrthoDB" id="5505182at2"/>
<name>A0A2S9XNM8_9BACT</name>
<accession>A0A2S9XNM8</accession>
<proteinExistence type="predicted"/>
<dbReference type="Pfam" id="PF03781">
    <property type="entry name" value="FGE-sulfatase"/>
    <property type="match status" value="1"/>
</dbReference>
<evidence type="ECO:0000256" key="1">
    <source>
        <dbReference type="SAM" id="MobiDB-lite"/>
    </source>
</evidence>
<evidence type="ECO:0000256" key="2">
    <source>
        <dbReference type="SAM" id="SignalP"/>
    </source>
</evidence>
<dbReference type="EMBL" id="PVNK01000177">
    <property type="protein sequence ID" value="PRP94463.1"/>
    <property type="molecule type" value="Genomic_DNA"/>
</dbReference>
<dbReference type="PANTHER" id="PTHR23150:SF19">
    <property type="entry name" value="FORMYLGLYCINE-GENERATING ENZYME"/>
    <property type="match status" value="1"/>
</dbReference>
<evidence type="ECO:0000313" key="4">
    <source>
        <dbReference type="EMBL" id="PRP94463.1"/>
    </source>
</evidence>
<protein>
    <submittedName>
        <fullName evidence="4">Formylglycine-generating sulfatase enzyme</fullName>
    </submittedName>
</protein>
<dbReference type="Proteomes" id="UP000237968">
    <property type="component" value="Unassembled WGS sequence"/>
</dbReference>
<gene>
    <name evidence="4" type="ORF">ENSA5_40820</name>
</gene>
<evidence type="ECO:0000259" key="3">
    <source>
        <dbReference type="Pfam" id="PF03781"/>
    </source>
</evidence>
<dbReference type="Gene3D" id="3.90.1580.10">
    <property type="entry name" value="paralog of FGE (formylglycine-generating enzyme)"/>
    <property type="match status" value="1"/>
</dbReference>
<sequence>MSGLIAPQSLLALFVLGSMATLGCNGGGSGDGDDEESEEGAFDEGTGLGEGDCADICGTPACGTCPSATMVDGGGFQIDATEVDNGQYALMLEVEFDVEILPPGCEWKSDFEPEEWADDLDPTLPVVGVDWCDAMVFCAWSGKELCGAVTGGASDWDNAEDAEGDTWYRACSSAGAQGYPYGPDYEAAACNGEDSGQDALLAGGSLSTCEGGAPGLFDMSGNVWEWTNSCESATGDGATECRRRGGSRYSDGDNMRCAANSRRVRGERDNALGFRCCG</sequence>
<feature type="compositionally biased region" description="Acidic residues" evidence="1">
    <location>
        <begin position="31"/>
        <end position="42"/>
    </location>
</feature>
<feature type="chain" id="PRO_5015436844" evidence="2">
    <location>
        <begin position="21"/>
        <end position="278"/>
    </location>
</feature>
<dbReference type="InterPro" id="IPR051043">
    <property type="entry name" value="Sulfatase_Mod_Factor_Kinase"/>
</dbReference>
<dbReference type="RefSeq" id="WP_106393375.1">
    <property type="nucleotide sequence ID" value="NZ_PVNK01000177.1"/>
</dbReference>
<dbReference type="AlphaFoldDB" id="A0A2S9XNM8"/>
<dbReference type="SUPFAM" id="SSF56436">
    <property type="entry name" value="C-type lectin-like"/>
    <property type="match status" value="1"/>
</dbReference>
<dbReference type="InterPro" id="IPR016187">
    <property type="entry name" value="CTDL_fold"/>
</dbReference>
<keyword evidence="2" id="KW-0732">Signal</keyword>
<comment type="caution">
    <text evidence="4">The sequence shown here is derived from an EMBL/GenBank/DDBJ whole genome shotgun (WGS) entry which is preliminary data.</text>
</comment>
<dbReference type="GO" id="GO:0120147">
    <property type="term" value="F:formylglycine-generating oxidase activity"/>
    <property type="evidence" value="ECO:0007669"/>
    <property type="project" value="TreeGrafter"/>
</dbReference>
<feature type="domain" description="Sulfatase-modifying factor enzyme-like" evidence="3">
    <location>
        <begin position="74"/>
        <end position="276"/>
    </location>
</feature>
<reference evidence="4 5" key="1">
    <citation type="submission" date="2018-03" db="EMBL/GenBank/DDBJ databases">
        <title>Draft Genome Sequences of the Obligatory Marine Myxobacteria Enhygromyxa salina SWB005.</title>
        <authorList>
            <person name="Poehlein A."/>
            <person name="Moghaddam J.A."/>
            <person name="Harms H."/>
            <person name="Alanjari M."/>
            <person name="Koenig G.M."/>
            <person name="Daniel R."/>
            <person name="Schaeberle T.F."/>
        </authorList>
    </citation>
    <scope>NUCLEOTIDE SEQUENCE [LARGE SCALE GENOMIC DNA]</scope>
    <source>
        <strain evidence="4 5">SWB005</strain>
    </source>
</reference>
<keyword evidence="5" id="KW-1185">Reference proteome</keyword>
<evidence type="ECO:0000313" key="5">
    <source>
        <dbReference type="Proteomes" id="UP000237968"/>
    </source>
</evidence>